<comment type="caution">
    <text evidence="1">The sequence shown here is derived from an EMBL/GenBank/DDBJ whole genome shotgun (WGS) entry which is preliminary data.</text>
</comment>
<name>A0A9J6DUP1_RHIMP</name>
<reference evidence="1" key="1">
    <citation type="journal article" date="2020" name="Cell">
        <title>Large-Scale Comparative Analyses of Tick Genomes Elucidate Their Genetic Diversity and Vector Capacities.</title>
        <authorList>
            <consortium name="Tick Genome and Microbiome Consortium (TIGMIC)"/>
            <person name="Jia N."/>
            <person name="Wang J."/>
            <person name="Shi W."/>
            <person name="Du L."/>
            <person name="Sun Y."/>
            <person name="Zhan W."/>
            <person name="Jiang J.F."/>
            <person name="Wang Q."/>
            <person name="Zhang B."/>
            <person name="Ji P."/>
            <person name="Bell-Sakyi L."/>
            <person name="Cui X.M."/>
            <person name="Yuan T.T."/>
            <person name="Jiang B.G."/>
            <person name="Yang W.F."/>
            <person name="Lam T.T."/>
            <person name="Chang Q.C."/>
            <person name="Ding S.J."/>
            <person name="Wang X.J."/>
            <person name="Zhu J.G."/>
            <person name="Ruan X.D."/>
            <person name="Zhao L."/>
            <person name="Wei J.T."/>
            <person name="Ye R.Z."/>
            <person name="Que T.C."/>
            <person name="Du C.H."/>
            <person name="Zhou Y.H."/>
            <person name="Cheng J.X."/>
            <person name="Dai P.F."/>
            <person name="Guo W.B."/>
            <person name="Han X.H."/>
            <person name="Huang E.J."/>
            <person name="Li L.F."/>
            <person name="Wei W."/>
            <person name="Gao Y.C."/>
            <person name="Liu J.Z."/>
            <person name="Shao H.Z."/>
            <person name="Wang X."/>
            <person name="Wang C.C."/>
            <person name="Yang T.C."/>
            <person name="Huo Q.B."/>
            <person name="Li W."/>
            <person name="Chen H.Y."/>
            <person name="Chen S.E."/>
            <person name="Zhou L.G."/>
            <person name="Ni X.B."/>
            <person name="Tian J.H."/>
            <person name="Sheng Y."/>
            <person name="Liu T."/>
            <person name="Pan Y.S."/>
            <person name="Xia L.Y."/>
            <person name="Li J."/>
            <person name="Zhao F."/>
            <person name="Cao W.C."/>
        </authorList>
    </citation>
    <scope>NUCLEOTIDE SEQUENCE</scope>
    <source>
        <strain evidence="1">Rmic-2018</strain>
    </source>
</reference>
<evidence type="ECO:0000313" key="2">
    <source>
        <dbReference type="Proteomes" id="UP000821866"/>
    </source>
</evidence>
<dbReference type="EMBL" id="JABSTU010000007">
    <property type="protein sequence ID" value="KAH8025710.1"/>
    <property type="molecule type" value="Genomic_DNA"/>
</dbReference>
<reference evidence="1" key="2">
    <citation type="submission" date="2021-09" db="EMBL/GenBank/DDBJ databases">
        <authorList>
            <person name="Jia N."/>
            <person name="Wang J."/>
            <person name="Shi W."/>
            <person name="Du L."/>
            <person name="Sun Y."/>
            <person name="Zhan W."/>
            <person name="Jiang J."/>
            <person name="Wang Q."/>
            <person name="Zhang B."/>
            <person name="Ji P."/>
            <person name="Sakyi L.B."/>
            <person name="Cui X."/>
            <person name="Yuan T."/>
            <person name="Jiang B."/>
            <person name="Yang W."/>
            <person name="Lam T.T.-Y."/>
            <person name="Chang Q."/>
            <person name="Ding S."/>
            <person name="Wang X."/>
            <person name="Zhu J."/>
            <person name="Ruan X."/>
            <person name="Zhao L."/>
            <person name="Wei J."/>
            <person name="Que T."/>
            <person name="Du C."/>
            <person name="Cheng J."/>
            <person name="Dai P."/>
            <person name="Han X."/>
            <person name="Huang E."/>
            <person name="Gao Y."/>
            <person name="Liu J."/>
            <person name="Shao H."/>
            <person name="Ye R."/>
            <person name="Li L."/>
            <person name="Wei W."/>
            <person name="Wang X."/>
            <person name="Wang C."/>
            <person name="Huo Q."/>
            <person name="Li W."/>
            <person name="Guo W."/>
            <person name="Chen H."/>
            <person name="Chen S."/>
            <person name="Zhou L."/>
            <person name="Zhou L."/>
            <person name="Ni X."/>
            <person name="Tian J."/>
            <person name="Zhou Y."/>
            <person name="Sheng Y."/>
            <person name="Liu T."/>
            <person name="Pan Y."/>
            <person name="Xia L."/>
            <person name="Li J."/>
            <person name="Zhao F."/>
            <person name="Cao W."/>
        </authorList>
    </citation>
    <scope>NUCLEOTIDE SEQUENCE</scope>
    <source>
        <strain evidence="1">Rmic-2018</strain>
        <tissue evidence="1">Larvae</tissue>
    </source>
</reference>
<dbReference type="AlphaFoldDB" id="A0A9J6DUP1"/>
<dbReference type="Proteomes" id="UP000821866">
    <property type="component" value="Unassembled WGS sequence"/>
</dbReference>
<organism evidence="1 2">
    <name type="scientific">Rhipicephalus microplus</name>
    <name type="common">Cattle tick</name>
    <name type="synonym">Boophilus microplus</name>
    <dbReference type="NCBI Taxonomy" id="6941"/>
    <lineage>
        <taxon>Eukaryota</taxon>
        <taxon>Metazoa</taxon>
        <taxon>Ecdysozoa</taxon>
        <taxon>Arthropoda</taxon>
        <taxon>Chelicerata</taxon>
        <taxon>Arachnida</taxon>
        <taxon>Acari</taxon>
        <taxon>Parasitiformes</taxon>
        <taxon>Ixodida</taxon>
        <taxon>Ixodoidea</taxon>
        <taxon>Ixodidae</taxon>
        <taxon>Rhipicephalinae</taxon>
        <taxon>Rhipicephalus</taxon>
        <taxon>Boophilus</taxon>
    </lineage>
</organism>
<dbReference type="VEuPathDB" id="VectorBase:LOC119179243"/>
<sequence>MASEETPSRRSFLFDPVATDLISFEADGCNSTEYGPLTDPLLLFTGRDLFFGAPYSDASRLNEDHSPSQASNGLYQLFETHVPTGPSPAQSRLAGLSPSVAQLTALIAAHSPSYRGHSGVGGNSLTDPSWSRVQRVDDVVREPARLTDNVAAFTDTRWPETRLGDAFDRRWPSCSAVHPFASRVRPQAPVRAQTLPSSMPCTGPFRSDAYVGEQARAPVTAAPTSEQSPLHATAAQLLNVLLEAVCLQPFALKGDPESPQPSVPSSLRVPLPEYSGYSDRISATEYLEPLHRYQQATRLSDSVMLGSVLPVSLTAQAARWYRLVGHQACSMEEFRALFRSEFLSPEYEMPHASRVGASHTASRRISSRVRSGFAGVLVDPTASDTEKVERAAPPRWSSG</sequence>
<protein>
    <recommendedName>
        <fullName evidence="3">Retrotransposon gag domain-containing protein</fullName>
    </recommendedName>
</protein>
<proteinExistence type="predicted"/>
<accession>A0A9J6DUP1</accession>
<gene>
    <name evidence="1" type="ORF">HPB51_010794</name>
</gene>
<evidence type="ECO:0008006" key="3">
    <source>
        <dbReference type="Google" id="ProtNLM"/>
    </source>
</evidence>
<keyword evidence="2" id="KW-1185">Reference proteome</keyword>
<evidence type="ECO:0000313" key="1">
    <source>
        <dbReference type="EMBL" id="KAH8025710.1"/>
    </source>
</evidence>